<keyword evidence="2" id="KW-1185">Reference proteome</keyword>
<name>A0ABQ4C5E4_9ACTN</name>
<protein>
    <submittedName>
        <fullName evidence="1">Uncharacterized protein</fullName>
    </submittedName>
</protein>
<reference evidence="1 2" key="1">
    <citation type="submission" date="2021-01" db="EMBL/GenBank/DDBJ databases">
        <title>Whole genome shotgun sequence of Asanoa iriomotensis NBRC 100142.</title>
        <authorList>
            <person name="Komaki H."/>
            <person name="Tamura T."/>
        </authorList>
    </citation>
    <scope>NUCLEOTIDE SEQUENCE [LARGE SCALE GENOMIC DNA]</scope>
    <source>
        <strain evidence="1 2">NBRC 100142</strain>
    </source>
</reference>
<comment type="caution">
    <text evidence="1">The sequence shown here is derived from an EMBL/GenBank/DDBJ whole genome shotgun (WGS) entry which is preliminary data.</text>
</comment>
<evidence type="ECO:0000313" key="1">
    <source>
        <dbReference type="EMBL" id="GIF58003.1"/>
    </source>
</evidence>
<proteinExistence type="predicted"/>
<accession>A0ABQ4C5E4</accession>
<organism evidence="1 2">
    <name type="scientific">Asanoa iriomotensis</name>
    <dbReference type="NCBI Taxonomy" id="234613"/>
    <lineage>
        <taxon>Bacteria</taxon>
        <taxon>Bacillati</taxon>
        <taxon>Actinomycetota</taxon>
        <taxon>Actinomycetes</taxon>
        <taxon>Micromonosporales</taxon>
        <taxon>Micromonosporaceae</taxon>
        <taxon>Asanoa</taxon>
    </lineage>
</organism>
<dbReference type="EMBL" id="BONC01000028">
    <property type="protein sequence ID" value="GIF58003.1"/>
    <property type="molecule type" value="Genomic_DNA"/>
</dbReference>
<dbReference type="Proteomes" id="UP000624325">
    <property type="component" value="Unassembled WGS sequence"/>
</dbReference>
<gene>
    <name evidence="1" type="ORF">Air01nite_40980</name>
</gene>
<sequence>MTNRGAATVIPPRAGGWAFHRAGCEWTVTSQTPDSSSIRLSHKQLMELTHGALSRRWPTYIHWSPDRSWAAVHSADGAVLWCDQTQMDIVRTQIIDHVRAALTRAYDQERRRMLRHRVWTTIRRPLGNTQNGSP</sequence>
<evidence type="ECO:0000313" key="2">
    <source>
        <dbReference type="Proteomes" id="UP000624325"/>
    </source>
</evidence>